<dbReference type="FunFam" id="1.10.8.710:FF:000004">
    <property type="entry name" value="Dynein axonemal heavy chain 6"/>
    <property type="match status" value="1"/>
</dbReference>
<evidence type="ECO:0000256" key="2">
    <source>
        <dbReference type="ARBA" id="ARBA00008887"/>
    </source>
</evidence>
<dbReference type="InterPro" id="IPR035699">
    <property type="entry name" value="AAA_6"/>
</dbReference>
<dbReference type="InterPro" id="IPR042222">
    <property type="entry name" value="Dynein_2_N"/>
</dbReference>
<keyword evidence="4" id="KW-0493">Microtubule</keyword>
<evidence type="ECO:0000256" key="5">
    <source>
        <dbReference type="ARBA" id="ARBA00022737"/>
    </source>
</evidence>
<sequence>MDPSAETIIDCLFKCIQDGVNSIQVFERWSRHSDMGKYISILEEWDDVVNEGWKEGNNSVYLNAQEIIDKELLENCNLKELILQAFDRCKEEIRNNFENYLLQFWENEQINIEIFKNEKLRNAGDMFFWSIKKLQEQKESLERELTSVFDLGLLKIDSSKIRKKIVPQPNEIIKVFANFMPIMIQERTYQIKKWMDDVTQQLIGGGNNIDDFVNKQNSLRNIQKQLPIYKMKFSDICSIRNIILENKFEMKKDDMQLINETQNVQKRLEQTIQQCEEMSERNAEKYMKDVKEVLIPTLMKEAFDTNLLLQDMKYLSHDIDTDQAIMELEELYNKARQLSENSKIYNHYENTLGLQISRFEEIENLIQESNLIYLMWKSLKEWKKLTQGWIGGKFNNIDTEEIRQKAEFYSKIMQRCDKRLPQNVILTELKQIVNSFKDTMPVVIALRNKNLKNYHWDAIKKIIGKEFEINDEFTLKNLIDMNVVQFMDEIQEVSTQATQETVLEKQYTNIKEKWEKQEFELAPYKHYQLRTKEAYVLDCVDDLFASLDEYLANLNNILGSRYLKKMRQDVEKLQKNVLYCQETIDDMLAVQKNWIYLENIFSSNEIKNKLKEETVQFEHVDKFFKNQMGKACKLKCIIKVISIKEKSLNTWRKHKDTLNNIQKALDNYLEDKRVEFPRFYFLSNDELIEIMAKAGDIEAIQKNLKKCFDGIYRLNMDQNATNMIKGIISPEGENLNFSKDLPAKGEVEKWLNLVQEYMRDSMKKYFKKCRTDSDVKDRKDWVLLHPAQIVATISNIQWTYYTEVSIISAADDNGNSLFNWYTANLEYLDELTRLITSGLDPVKHKSIVALITQDVHARDILEGLCEDSVTSVNDFSWLKQLRYYYEEEDVQVKQVNQKIKYGNEYLGATSRLVITPLTDRCWITITGALGIKLGCAPAGPAGTGKTESTKDLAKALGMLCVVFNCSDQIEYQMMGRLFSGLAQQGAWACLDEFNRIDIEVLSVIAQQLLTIRQALMKGIKEDETFLFIDREIHLKADGYGVFITMNPGYAGRTELPDNLKVLFRPVSMMIPDYRLIAEIMLFAEGFENAKPLSKKMVQLYKLSSEQLSQQDHYDFGMRAVKSVLVMAGTLKRAEPDLKEDVVLIRAMRDSNIPKFLKDDLPLFQALIQDLFPNEVIPNPDYTEISNQINLSFNTLGLQNVALMKEKCIQLFDTFNVRFGVMLVGQTTSGKTTCFQLLQDCMTELKKNKNTTDKRFQEVITHIVNPKCISMGELYGEVNPFTQEWQDGLASQIMRNSSSDETELRQWVVFDGPVDALWIEI</sequence>
<dbReference type="Pfam" id="PF08393">
    <property type="entry name" value="DHC_N2"/>
    <property type="match status" value="1"/>
</dbReference>
<feature type="domain" description="Dynein heavy chain linker" evidence="14">
    <location>
        <begin position="363"/>
        <end position="769"/>
    </location>
</feature>
<dbReference type="FunFam" id="1.20.58.1120:FF:000001">
    <property type="entry name" value="dynein heavy chain 2, axonemal"/>
    <property type="match status" value="1"/>
</dbReference>
<dbReference type="PANTHER" id="PTHR45703">
    <property type="entry name" value="DYNEIN HEAVY CHAIN"/>
    <property type="match status" value="1"/>
</dbReference>
<gene>
    <name evidence="16" type="ORF">IMG5_119680</name>
</gene>
<dbReference type="RefSeq" id="XP_004034486.1">
    <property type="nucleotide sequence ID" value="XM_004034438.1"/>
</dbReference>
<dbReference type="GO" id="GO:0005930">
    <property type="term" value="C:axoneme"/>
    <property type="evidence" value="ECO:0007669"/>
    <property type="project" value="UniProtKB-SubCell"/>
</dbReference>
<keyword evidence="11" id="KW-0505">Motor protein</keyword>
<evidence type="ECO:0000256" key="7">
    <source>
        <dbReference type="ARBA" id="ARBA00022840"/>
    </source>
</evidence>
<dbReference type="GO" id="GO:0005524">
    <property type="term" value="F:ATP binding"/>
    <property type="evidence" value="ECO:0007669"/>
    <property type="project" value="UniProtKB-KW"/>
</dbReference>
<evidence type="ECO:0000259" key="15">
    <source>
        <dbReference type="Pfam" id="PF12774"/>
    </source>
</evidence>
<keyword evidence="13" id="KW-0966">Cell projection</keyword>
<dbReference type="InterPro" id="IPR042228">
    <property type="entry name" value="Dynein_linker_3"/>
</dbReference>
<dbReference type="OrthoDB" id="292742at2759"/>
<evidence type="ECO:0000313" key="17">
    <source>
        <dbReference type="Proteomes" id="UP000008983"/>
    </source>
</evidence>
<dbReference type="Gene3D" id="1.20.140.100">
    <property type="entry name" value="Dynein heavy chain, N-terminal domain 2"/>
    <property type="match status" value="1"/>
</dbReference>
<accession>G0QUV9</accession>
<dbReference type="STRING" id="857967.G0QUV9"/>
<name>G0QUV9_ICHMU</name>
<keyword evidence="5" id="KW-0677">Repeat</keyword>
<dbReference type="GO" id="GO:0005874">
    <property type="term" value="C:microtubule"/>
    <property type="evidence" value="ECO:0007669"/>
    <property type="project" value="UniProtKB-KW"/>
</dbReference>
<dbReference type="Gene3D" id="1.10.8.710">
    <property type="match status" value="1"/>
</dbReference>
<dbReference type="InterPro" id="IPR043157">
    <property type="entry name" value="Dynein_AAA1S"/>
</dbReference>
<keyword evidence="6" id="KW-0547">Nucleotide-binding</keyword>
<comment type="subcellular location">
    <subcellularLocation>
        <location evidence="1">Cytoplasm</location>
        <location evidence="1">Cytoskeleton</location>
        <location evidence="1">Cilium axoneme</location>
    </subcellularLocation>
</comment>
<evidence type="ECO:0000256" key="13">
    <source>
        <dbReference type="ARBA" id="ARBA00023273"/>
    </source>
</evidence>
<dbReference type="InParanoid" id="G0QUV9"/>
<evidence type="ECO:0000256" key="6">
    <source>
        <dbReference type="ARBA" id="ARBA00022741"/>
    </source>
</evidence>
<protein>
    <recommendedName>
        <fullName evidence="18">Dynein heavy chain family protein</fullName>
    </recommendedName>
</protein>
<evidence type="ECO:0000256" key="12">
    <source>
        <dbReference type="ARBA" id="ARBA00023212"/>
    </source>
</evidence>
<evidence type="ECO:0000256" key="9">
    <source>
        <dbReference type="ARBA" id="ARBA00023054"/>
    </source>
</evidence>
<dbReference type="Gene3D" id="1.10.287.2620">
    <property type="match status" value="1"/>
</dbReference>
<dbReference type="InterPro" id="IPR013602">
    <property type="entry name" value="Dynein_heavy_linker"/>
</dbReference>
<dbReference type="Pfam" id="PF12774">
    <property type="entry name" value="AAA_6"/>
    <property type="match status" value="1"/>
</dbReference>
<keyword evidence="8" id="KW-0243">Dynein</keyword>
<dbReference type="eggNOG" id="KOG3595">
    <property type="taxonomic scope" value="Eukaryota"/>
</dbReference>
<keyword evidence="12" id="KW-0206">Cytoskeleton</keyword>
<evidence type="ECO:0000256" key="11">
    <source>
        <dbReference type="ARBA" id="ARBA00023175"/>
    </source>
</evidence>
<dbReference type="InterPro" id="IPR026983">
    <property type="entry name" value="DHC"/>
</dbReference>
<dbReference type="Gene3D" id="3.20.180.20">
    <property type="entry name" value="Dynein heavy chain, N-terminal domain 2"/>
    <property type="match status" value="1"/>
</dbReference>
<keyword evidence="3" id="KW-0963">Cytoplasm</keyword>
<dbReference type="GeneID" id="14907127"/>
<evidence type="ECO:0000256" key="1">
    <source>
        <dbReference type="ARBA" id="ARBA00004430"/>
    </source>
</evidence>
<dbReference type="PANTHER" id="PTHR45703:SF36">
    <property type="entry name" value="DYNEIN HEAVY CHAIN, CYTOPLASMIC"/>
    <property type="match status" value="1"/>
</dbReference>
<dbReference type="GO" id="GO:0045505">
    <property type="term" value="F:dynein intermediate chain binding"/>
    <property type="evidence" value="ECO:0007669"/>
    <property type="project" value="InterPro"/>
</dbReference>
<dbReference type="EMBL" id="GL983924">
    <property type="protein sequence ID" value="EGR31000.1"/>
    <property type="molecule type" value="Genomic_DNA"/>
</dbReference>
<dbReference type="InterPro" id="IPR027417">
    <property type="entry name" value="P-loop_NTPase"/>
</dbReference>
<keyword evidence="9" id="KW-0175">Coiled coil</keyword>
<evidence type="ECO:0000259" key="14">
    <source>
        <dbReference type="Pfam" id="PF08393"/>
    </source>
</evidence>
<dbReference type="Proteomes" id="UP000008983">
    <property type="component" value="Unassembled WGS sequence"/>
</dbReference>
<dbReference type="Gene3D" id="3.40.50.300">
    <property type="entry name" value="P-loop containing nucleotide triphosphate hydrolases"/>
    <property type="match status" value="2"/>
</dbReference>
<dbReference type="FunFam" id="1.10.287.2620:FF:000002">
    <property type="entry name" value="Dynein heavy chain 2, axonemal"/>
    <property type="match status" value="1"/>
</dbReference>
<proteinExistence type="inferred from homology"/>
<organism evidence="16 17">
    <name type="scientific">Ichthyophthirius multifiliis</name>
    <name type="common">White spot disease agent</name>
    <name type="synonym">Ich</name>
    <dbReference type="NCBI Taxonomy" id="5932"/>
    <lineage>
        <taxon>Eukaryota</taxon>
        <taxon>Sar</taxon>
        <taxon>Alveolata</taxon>
        <taxon>Ciliophora</taxon>
        <taxon>Intramacronucleata</taxon>
        <taxon>Oligohymenophorea</taxon>
        <taxon>Hymenostomatida</taxon>
        <taxon>Ophryoglenina</taxon>
        <taxon>Ichthyophthirius</taxon>
    </lineage>
</organism>
<dbReference type="FunFam" id="3.40.50.300:FF:000063">
    <property type="entry name" value="dynein heavy chain 6, axonemal"/>
    <property type="match status" value="1"/>
</dbReference>
<dbReference type="GO" id="GO:0051959">
    <property type="term" value="F:dynein light intermediate chain binding"/>
    <property type="evidence" value="ECO:0007669"/>
    <property type="project" value="InterPro"/>
</dbReference>
<dbReference type="GO" id="GO:0007018">
    <property type="term" value="P:microtubule-based movement"/>
    <property type="evidence" value="ECO:0007669"/>
    <property type="project" value="InterPro"/>
</dbReference>
<evidence type="ECO:0000256" key="4">
    <source>
        <dbReference type="ARBA" id="ARBA00022701"/>
    </source>
</evidence>
<feature type="domain" description="Dynein heavy chain hydrolytic ATP-binding dynein motor region" evidence="15">
    <location>
        <begin position="901"/>
        <end position="1231"/>
    </location>
</feature>
<evidence type="ECO:0000256" key="3">
    <source>
        <dbReference type="ARBA" id="ARBA00022490"/>
    </source>
</evidence>
<evidence type="ECO:0000256" key="10">
    <source>
        <dbReference type="ARBA" id="ARBA00023069"/>
    </source>
</evidence>
<keyword evidence="10" id="KW-0969">Cilium</keyword>
<dbReference type="Gene3D" id="1.20.58.1120">
    <property type="match status" value="1"/>
</dbReference>
<dbReference type="GO" id="GO:0030286">
    <property type="term" value="C:dynein complex"/>
    <property type="evidence" value="ECO:0007669"/>
    <property type="project" value="UniProtKB-KW"/>
</dbReference>
<dbReference type="FunFam" id="3.20.180.20:FF:000001">
    <property type="entry name" value="Dynein axonemal heavy chain 5"/>
    <property type="match status" value="1"/>
</dbReference>
<dbReference type="OMA" id="SWPAYID"/>
<keyword evidence="17" id="KW-1185">Reference proteome</keyword>
<evidence type="ECO:0000313" key="16">
    <source>
        <dbReference type="EMBL" id="EGR31000.1"/>
    </source>
</evidence>
<evidence type="ECO:0000256" key="8">
    <source>
        <dbReference type="ARBA" id="ARBA00023017"/>
    </source>
</evidence>
<keyword evidence="7" id="KW-0067">ATP-binding</keyword>
<evidence type="ECO:0008006" key="18">
    <source>
        <dbReference type="Google" id="ProtNLM"/>
    </source>
</evidence>
<comment type="similarity">
    <text evidence="2">Belongs to the dynein heavy chain family.</text>
</comment>
<reference evidence="16 17" key="1">
    <citation type="submission" date="2011-07" db="EMBL/GenBank/DDBJ databases">
        <authorList>
            <person name="Coyne R."/>
            <person name="Brami D."/>
            <person name="Johnson J."/>
            <person name="Hostetler J."/>
            <person name="Hannick L."/>
            <person name="Clark T."/>
            <person name="Cassidy-Hanley D."/>
            <person name="Inman J."/>
        </authorList>
    </citation>
    <scope>NUCLEOTIDE SEQUENCE [LARGE SCALE GENOMIC DNA]</scope>
    <source>
        <strain evidence="16 17">G5</strain>
    </source>
</reference>
<dbReference type="SUPFAM" id="SSF52540">
    <property type="entry name" value="P-loop containing nucleoside triphosphate hydrolases"/>
    <property type="match status" value="2"/>
</dbReference>